<accession>A0AAN9AKS7</accession>
<proteinExistence type="predicted"/>
<evidence type="ECO:0000313" key="3">
    <source>
        <dbReference type="EMBL" id="KAK7088748.1"/>
    </source>
</evidence>
<dbReference type="InterPro" id="IPR036058">
    <property type="entry name" value="Kazal_dom_sf"/>
</dbReference>
<organism evidence="3 4">
    <name type="scientific">Littorina saxatilis</name>
    <dbReference type="NCBI Taxonomy" id="31220"/>
    <lineage>
        <taxon>Eukaryota</taxon>
        <taxon>Metazoa</taxon>
        <taxon>Spiralia</taxon>
        <taxon>Lophotrochozoa</taxon>
        <taxon>Mollusca</taxon>
        <taxon>Gastropoda</taxon>
        <taxon>Caenogastropoda</taxon>
        <taxon>Littorinimorpha</taxon>
        <taxon>Littorinoidea</taxon>
        <taxon>Littorinidae</taxon>
        <taxon>Littorina</taxon>
    </lineage>
</organism>
<dbReference type="Proteomes" id="UP001374579">
    <property type="component" value="Unassembled WGS sequence"/>
</dbReference>
<dbReference type="SUPFAM" id="SSF100895">
    <property type="entry name" value="Kazal-type serine protease inhibitors"/>
    <property type="match status" value="1"/>
</dbReference>
<dbReference type="EMBL" id="JBAMIC010004070">
    <property type="protein sequence ID" value="KAK7088748.1"/>
    <property type="molecule type" value="Genomic_DNA"/>
</dbReference>
<keyword evidence="1" id="KW-0732">Signal</keyword>
<feature type="signal peptide" evidence="1">
    <location>
        <begin position="1"/>
        <end position="17"/>
    </location>
</feature>
<sequence>MLFVFVVFIALISVGSGQDDPYDPDFVLDYFCRELSHHPCTFPTRHICASDGRTYNNLCEYQKARCVFREINFVDFKPCAAT</sequence>
<dbReference type="PROSITE" id="PS51465">
    <property type="entry name" value="KAZAL_2"/>
    <property type="match status" value="1"/>
</dbReference>
<dbReference type="Gene3D" id="3.30.60.30">
    <property type="match status" value="1"/>
</dbReference>
<dbReference type="CDD" id="cd00104">
    <property type="entry name" value="KAZAL_FS"/>
    <property type="match status" value="1"/>
</dbReference>
<dbReference type="SMART" id="SM00280">
    <property type="entry name" value="KAZAL"/>
    <property type="match status" value="1"/>
</dbReference>
<feature type="domain" description="Kazal-like" evidence="2">
    <location>
        <begin position="26"/>
        <end position="81"/>
    </location>
</feature>
<comment type="caution">
    <text evidence="3">The sequence shown here is derived from an EMBL/GenBank/DDBJ whole genome shotgun (WGS) entry which is preliminary data.</text>
</comment>
<evidence type="ECO:0000256" key="1">
    <source>
        <dbReference type="SAM" id="SignalP"/>
    </source>
</evidence>
<evidence type="ECO:0000313" key="4">
    <source>
        <dbReference type="Proteomes" id="UP001374579"/>
    </source>
</evidence>
<dbReference type="AlphaFoldDB" id="A0AAN9AKS7"/>
<keyword evidence="4" id="KW-1185">Reference proteome</keyword>
<evidence type="ECO:0000259" key="2">
    <source>
        <dbReference type="PROSITE" id="PS51465"/>
    </source>
</evidence>
<gene>
    <name evidence="3" type="ORF">V1264_022631</name>
</gene>
<dbReference type="Pfam" id="PF07648">
    <property type="entry name" value="Kazal_2"/>
    <property type="match status" value="1"/>
</dbReference>
<feature type="chain" id="PRO_5043004474" description="Kazal-like domain-containing protein" evidence="1">
    <location>
        <begin position="18"/>
        <end position="82"/>
    </location>
</feature>
<reference evidence="3 4" key="1">
    <citation type="submission" date="2024-02" db="EMBL/GenBank/DDBJ databases">
        <title>Chromosome-scale genome assembly of the rough periwinkle Littorina saxatilis.</title>
        <authorList>
            <person name="De Jode A."/>
            <person name="Faria R."/>
            <person name="Formenti G."/>
            <person name="Sims Y."/>
            <person name="Smith T.P."/>
            <person name="Tracey A."/>
            <person name="Wood J.M.D."/>
            <person name="Zagrodzka Z.B."/>
            <person name="Johannesson K."/>
            <person name="Butlin R.K."/>
            <person name="Leder E.H."/>
        </authorList>
    </citation>
    <scope>NUCLEOTIDE SEQUENCE [LARGE SCALE GENOMIC DNA]</scope>
    <source>
        <strain evidence="3">Snail1</strain>
        <tissue evidence="3">Muscle</tissue>
    </source>
</reference>
<name>A0AAN9AKS7_9CAEN</name>
<dbReference type="InterPro" id="IPR002350">
    <property type="entry name" value="Kazal_dom"/>
</dbReference>
<protein>
    <recommendedName>
        <fullName evidence="2">Kazal-like domain-containing protein</fullName>
    </recommendedName>
</protein>